<dbReference type="EMBL" id="MT141233">
    <property type="protein sequence ID" value="QJA56671.1"/>
    <property type="molecule type" value="Genomic_DNA"/>
</dbReference>
<evidence type="ECO:0000313" key="1">
    <source>
        <dbReference type="EMBL" id="QJA56671.1"/>
    </source>
</evidence>
<protein>
    <submittedName>
        <fullName evidence="2">Uncharacterized protein</fullName>
    </submittedName>
</protein>
<sequence length="62" mass="7014">MMNSLQDSYLKALNPVSIIKVSNLDNGKIPEKILTDIYKVVSYKYQTYIDTDAGVIYIGKKV</sequence>
<proteinExistence type="predicted"/>
<name>A0A6M3KB69_9ZZZZ</name>
<reference evidence="2" key="1">
    <citation type="submission" date="2020-03" db="EMBL/GenBank/DDBJ databases">
        <title>The deep terrestrial virosphere.</title>
        <authorList>
            <person name="Holmfeldt K."/>
            <person name="Nilsson E."/>
            <person name="Simone D."/>
            <person name="Lopez-Fernandez M."/>
            <person name="Wu X."/>
            <person name="de Brujin I."/>
            <person name="Lundin D."/>
            <person name="Andersson A."/>
            <person name="Bertilsson S."/>
            <person name="Dopson M."/>
        </authorList>
    </citation>
    <scope>NUCLEOTIDE SEQUENCE</scope>
    <source>
        <strain evidence="2">MM415A00974</strain>
        <strain evidence="1">MM415B01809</strain>
    </source>
</reference>
<gene>
    <name evidence="2" type="ORF">MM415A00974_0015</name>
    <name evidence="1" type="ORF">MM415B01809_0003</name>
</gene>
<accession>A0A6M3KB69</accession>
<dbReference type="EMBL" id="MT142358">
    <property type="protein sequence ID" value="QJA78895.1"/>
    <property type="molecule type" value="Genomic_DNA"/>
</dbReference>
<dbReference type="AlphaFoldDB" id="A0A6M3KB69"/>
<evidence type="ECO:0000313" key="2">
    <source>
        <dbReference type="EMBL" id="QJA78895.1"/>
    </source>
</evidence>
<organism evidence="2">
    <name type="scientific">viral metagenome</name>
    <dbReference type="NCBI Taxonomy" id="1070528"/>
    <lineage>
        <taxon>unclassified sequences</taxon>
        <taxon>metagenomes</taxon>
        <taxon>organismal metagenomes</taxon>
    </lineage>
</organism>